<accession>X6MXD1</accession>
<evidence type="ECO:0000313" key="2">
    <source>
        <dbReference type="EMBL" id="ETO18685.1"/>
    </source>
</evidence>
<dbReference type="SUPFAM" id="SSF55486">
    <property type="entry name" value="Metalloproteases ('zincins'), catalytic domain"/>
    <property type="match status" value="1"/>
</dbReference>
<evidence type="ECO:0000313" key="3">
    <source>
        <dbReference type="Proteomes" id="UP000023152"/>
    </source>
</evidence>
<feature type="transmembrane region" description="Helical" evidence="1">
    <location>
        <begin position="123"/>
        <end position="143"/>
    </location>
</feature>
<organism evidence="2 3">
    <name type="scientific">Reticulomyxa filosa</name>
    <dbReference type="NCBI Taxonomy" id="46433"/>
    <lineage>
        <taxon>Eukaryota</taxon>
        <taxon>Sar</taxon>
        <taxon>Rhizaria</taxon>
        <taxon>Retaria</taxon>
        <taxon>Foraminifera</taxon>
        <taxon>Monothalamids</taxon>
        <taxon>Reticulomyxidae</taxon>
        <taxon>Reticulomyxa</taxon>
    </lineage>
</organism>
<protein>
    <submittedName>
        <fullName evidence="2">Uncharacterized protein</fullName>
    </submittedName>
</protein>
<gene>
    <name evidence="2" type="ORF">RFI_18571</name>
</gene>
<proteinExistence type="predicted"/>
<keyword evidence="1" id="KW-1133">Transmembrane helix</keyword>
<keyword evidence="3" id="KW-1185">Reference proteome</keyword>
<sequence length="177" mass="20564">MVDTVTEHGVKVLLNNNTFMDAQSRQATDEKIAKLRMFVGFPPPVTDYDNLVEYYTPVVVKDDYMENLEQSTNWSATSQQLLFNGLGVNMTDSWPSSFSDPSSFGLWFVCSFVFFFLKYEHSIFFFGMCVTFFYRLTGINAFYKQKWFKKSSDKKKSDNNNNKKKVIQQAIISLFLC</sequence>
<dbReference type="AlphaFoldDB" id="X6MXD1"/>
<evidence type="ECO:0000256" key="1">
    <source>
        <dbReference type="SAM" id="Phobius"/>
    </source>
</evidence>
<dbReference type="Proteomes" id="UP000023152">
    <property type="component" value="Unassembled WGS sequence"/>
</dbReference>
<comment type="caution">
    <text evidence="2">The sequence shown here is derived from an EMBL/GenBank/DDBJ whole genome shotgun (WGS) entry which is preliminary data.</text>
</comment>
<dbReference type="OrthoDB" id="6475849at2759"/>
<name>X6MXD1_RETFI</name>
<keyword evidence="1" id="KW-0472">Membrane</keyword>
<reference evidence="2 3" key="1">
    <citation type="journal article" date="2013" name="Curr. Biol.">
        <title>The Genome of the Foraminiferan Reticulomyxa filosa.</title>
        <authorList>
            <person name="Glockner G."/>
            <person name="Hulsmann N."/>
            <person name="Schleicher M."/>
            <person name="Noegel A.A."/>
            <person name="Eichinger L."/>
            <person name="Gallinger C."/>
            <person name="Pawlowski J."/>
            <person name="Sierra R."/>
            <person name="Euteneuer U."/>
            <person name="Pillet L."/>
            <person name="Moustafa A."/>
            <person name="Platzer M."/>
            <person name="Groth M."/>
            <person name="Szafranski K."/>
            <person name="Schliwa M."/>
        </authorList>
    </citation>
    <scope>NUCLEOTIDE SEQUENCE [LARGE SCALE GENOMIC DNA]</scope>
</reference>
<keyword evidence="1" id="KW-0812">Transmembrane</keyword>
<dbReference type="EMBL" id="ASPP01014546">
    <property type="protein sequence ID" value="ETO18685.1"/>
    <property type="molecule type" value="Genomic_DNA"/>
</dbReference>